<evidence type="ECO:0000256" key="5">
    <source>
        <dbReference type="ARBA" id="ARBA00023049"/>
    </source>
</evidence>
<dbReference type="PANTHER" id="PTHR22726:SF18">
    <property type="entry name" value="PEPTIDASE M48 DOMAIN-CONTAINING PROTEIN"/>
    <property type="match status" value="1"/>
</dbReference>
<dbReference type="Gene3D" id="2.30.42.10">
    <property type="match status" value="1"/>
</dbReference>
<dbReference type="InterPro" id="IPR036034">
    <property type="entry name" value="PDZ_sf"/>
</dbReference>
<dbReference type="InterPro" id="IPR001915">
    <property type="entry name" value="Peptidase_M48"/>
</dbReference>
<dbReference type="Pfam" id="PF01435">
    <property type="entry name" value="Peptidase_M48"/>
    <property type="match status" value="1"/>
</dbReference>
<accession>A0ABN1AW78</accession>
<keyword evidence="3 6" id="KW-0378">Hydrolase</keyword>
<dbReference type="InterPro" id="IPR051156">
    <property type="entry name" value="Mito/Outer_Membr_Metalloprot"/>
</dbReference>
<keyword evidence="4 6" id="KW-0862">Zinc</keyword>
<dbReference type="EMBL" id="BAAAEM010000003">
    <property type="protein sequence ID" value="GAA0484916.1"/>
    <property type="molecule type" value="Genomic_DNA"/>
</dbReference>
<keyword evidence="2" id="KW-0479">Metal-binding</keyword>
<sequence>MHYMLRFLCFLPIILGIVQPAHGRAQGAEDQRADRQAVMALQSLQRLDQRMHITGYRLVTANAEFCSETVPHLGILLHDLEQYGDKDNARAALGFSSPIAINAVAPDSPAAMAELAAGDGLVAIDGTAVDDIAIDTEKLSDEKPEYRRIAAVKNGLVEASAKGQVALTMKRGSDLETVTLKPVVTCPSQFQIRVSKKREASADGKMVSISSTLAQYVLDDDELAAIAAHELAHNLLKHRERLNAQKVNRGFFGQFGKSAGRIKATEIEADRLSVWLMANAGYDPQAAIRFWTRYGKQHGKGIFSASTHYRWKKRVKLFEEEIAKILEFEAVDGIYTPPLLVGGQSN</sequence>
<evidence type="ECO:0000256" key="1">
    <source>
        <dbReference type="ARBA" id="ARBA00022670"/>
    </source>
</evidence>
<reference evidence="8 9" key="1">
    <citation type="journal article" date="2019" name="Int. J. Syst. Evol. Microbiol.">
        <title>The Global Catalogue of Microorganisms (GCM) 10K type strain sequencing project: providing services to taxonomists for standard genome sequencing and annotation.</title>
        <authorList>
            <consortium name="The Broad Institute Genomics Platform"/>
            <consortium name="The Broad Institute Genome Sequencing Center for Infectious Disease"/>
            <person name="Wu L."/>
            <person name="Ma J."/>
        </authorList>
    </citation>
    <scope>NUCLEOTIDE SEQUENCE [LARGE SCALE GENOMIC DNA]</scope>
    <source>
        <strain evidence="8 9">JCM 14162</strain>
    </source>
</reference>
<evidence type="ECO:0000313" key="9">
    <source>
        <dbReference type="Proteomes" id="UP001500713"/>
    </source>
</evidence>
<evidence type="ECO:0000259" key="7">
    <source>
        <dbReference type="PROSITE" id="PS50106"/>
    </source>
</evidence>
<comment type="cofactor">
    <cofactor evidence="6">
        <name>Zn(2+)</name>
        <dbReference type="ChEBI" id="CHEBI:29105"/>
    </cofactor>
    <text evidence="6">Binds 1 zinc ion per subunit.</text>
</comment>
<dbReference type="CDD" id="cd07342">
    <property type="entry name" value="M48C_Oma1_like"/>
    <property type="match status" value="1"/>
</dbReference>
<dbReference type="InterPro" id="IPR001478">
    <property type="entry name" value="PDZ"/>
</dbReference>
<dbReference type="PANTHER" id="PTHR22726">
    <property type="entry name" value="METALLOENDOPEPTIDASE OMA1"/>
    <property type="match status" value="1"/>
</dbReference>
<comment type="similarity">
    <text evidence="6">Belongs to the peptidase M48 family.</text>
</comment>
<keyword evidence="9" id="KW-1185">Reference proteome</keyword>
<proteinExistence type="inferred from homology"/>
<evidence type="ECO:0000256" key="4">
    <source>
        <dbReference type="ARBA" id="ARBA00022833"/>
    </source>
</evidence>
<dbReference type="RefSeq" id="WP_229955370.1">
    <property type="nucleotide sequence ID" value="NZ_BAAAEM010000003.1"/>
</dbReference>
<gene>
    <name evidence="8" type="ORF">GCM10009096_29480</name>
</gene>
<dbReference type="PROSITE" id="PS50106">
    <property type="entry name" value="PDZ"/>
    <property type="match status" value="1"/>
</dbReference>
<dbReference type="Proteomes" id="UP001500713">
    <property type="component" value="Unassembled WGS sequence"/>
</dbReference>
<organism evidence="8 9">
    <name type="scientific">Parasphingorhabdus litoris</name>
    <dbReference type="NCBI Taxonomy" id="394733"/>
    <lineage>
        <taxon>Bacteria</taxon>
        <taxon>Pseudomonadati</taxon>
        <taxon>Pseudomonadota</taxon>
        <taxon>Alphaproteobacteria</taxon>
        <taxon>Sphingomonadales</taxon>
        <taxon>Sphingomonadaceae</taxon>
        <taxon>Parasphingorhabdus</taxon>
    </lineage>
</organism>
<name>A0ABN1AW78_9SPHN</name>
<feature type="domain" description="PDZ" evidence="7">
    <location>
        <begin position="86"/>
        <end position="135"/>
    </location>
</feature>
<comment type="caution">
    <text evidence="8">The sequence shown here is derived from an EMBL/GenBank/DDBJ whole genome shotgun (WGS) entry which is preliminary data.</text>
</comment>
<evidence type="ECO:0000256" key="2">
    <source>
        <dbReference type="ARBA" id="ARBA00022723"/>
    </source>
</evidence>
<evidence type="ECO:0000313" key="8">
    <source>
        <dbReference type="EMBL" id="GAA0484916.1"/>
    </source>
</evidence>
<keyword evidence="1 6" id="KW-0645">Protease</keyword>
<dbReference type="SUPFAM" id="SSF50156">
    <property type="entry name" value="PDZ domain-like"/>
    <property type="match status" value="1"/>
</dbReference>
<keyword evidence="5 6" id="KW-0482">Metalloprotease</keyword>
<evidence type="ECO:0000256" key="6">
    <source>
        <dbReference type="RuleBase" id="RU003983"/>
    </source>
</evidence>
<protein>
    <recommendedName>
        <fullName evidence="7">PDZ domain-containing protein</fullName>
    </recommendedName>
</protein>
<evidence type="ECO:0000256" key="3">
    <source>
        <dbReference type="ARBA" id="ARBA00022801"/>
    </source>
</evidence>